<dbReference type="SMART" id="SM00443">
    <property type="entry name" value="G_patch"/>
    <property type="match status" value="1"/>
</dbReference>
<evidence type="ECO:0000256" key="2">
    <source>
        <dbReference type="ARBA" id="ARBA00022664"/>
    </source>
</evidence>
<feature type="compositionally biased region" description="Basic and acidic residues" evidence="5">
    <location>
        <begin position="209"/>
        <end position="231"/>
    </location>
</feature>
<feature type="compositionally biased region" description="Basic and acidic residues" evidence="5">
    <location>
        <begin position="30"/>
        <end position="56"/>
    </location>
</feature>
<feature type="compositionally biased region" description="Polar residues" evidence="5">
    <location>
        <begin position="598"/>
        <end position="608"/>
    </location>
</feature>
<dbReference type="Gene3D" id="1.10.10.790">
    <property type="entry name" value="Surp module"/>
    <property type="match status" value="1"/>
</dbReference>
<dbReference type="InterPro" id="IPR035967">
    <property type="entry name" value="SWAP/Surp_sf"/>
</dbReference>
<dbReference type="Pfam" id="PF01805">
    <property type="entry name" value="Surp"/>
    <property type="match status" value="1"/>
</dbReference>
<organism evidence="7 8">
    <name type="scientific">Cryptotermes secundus</name>
    <dbReference type="NCBI Taxonomy" id="105785"/>
    <lineage>
        <taxon>Eukaryota</taxon>
        <taxon>Metazoa</taxon>
        <taxon>Ecdysozoa</taxon>
        <taxon>Arthropoda</taxon>
        <taxon>Hexapoda</taxon>
        <taxon>Insecta</taxon>
        <taxon>Pterygota</taxon>
        <taxon>Neoptera</taxon>
        <taxon>Polyneoptera</taxon>
        <taxon>Dictyoptera</taxon>
        <taxon>Blattodea</taxon>
        <taxon>Blattoidea</taxon>
        <taxon>Termitoidae</taxon>
        <taxon>Kalotermitidae</taxon>
        <taxon>Cryptotermitinae</taxon>
        <taxon>Cryptotermes</taxon>
    </lineage>
</organism>
<keyword evidence="4" id="KW-0539">Nucleus</keyword>
<comment type="caution">
    <text evidence="7">The sequence shown here is derived from an EMBL/GenBank/DDBJ whole genome shotgun (WGS) entry which is preliminary data.</text>
</comment>
<dbReference type="InterPro" id="IPR000467">
    <property type="entry name" value="G_patch_dom"/>
</dbReference>
<gene>
    <name evidence="7" type="ORF">B7P43_G12016</name>
</gene>
<dbReference type="STRING" id="105785.A0A2J7PE73"/>
<dbReference type="Proteomes" id="UP000235965">
    <property type="component" value="Unassembled WGS sequence"/>
</dbReference>
<dbReference type="GO" id="GO:0008380">
    <property type="term" value="P:RNA splicing"/>
    <property type="evidence" value="ECO:0007669"/>
    <property type="project" value="UniProtKB-KW"/>
</dbReference>
<evidence type="ECO:0000256" key="1">
    <source>
        <dbReference type="ARBA" id="ARBA00004123"/>
    </source>
</evidence>
<feature type="compositionally biased region" description="Basic and acidic residues" evidence="5">
    <location>
        <begin position="134"/>
        <end position="144"/>
    </location>
</feature>
<dbReference type="InParanoid" id="A0A2J7PE73"/>
<dbReference type="GO" id="GO:0003723">
    <property type="term" value="F:RNA binding"/>
    <property type="evidence" value="ECO:0007669"/>
    <property type="project" value="InterPro"/>
</dbReference>
<feature type="compositionally biased region" description="Polar residues" evidence="5">
    <location>
        <begin position="146"/>
        <end position="164"/>
    </location>
</feature>
<evidence type="ECO:0000256" key="3">
    <source>
        <dbReference type="ARBA" id="ARBA00023187"/>
    </source>
</evidence>
<dbReference type="GO" id="GO:0006397">
    <property type="term" value="P:mRNA processing"/>
    <property type="evidence" value="ECO:0007669"/>
    <property type="project" value="UniProtKB-KW"/>
</dbReference>
<keyword evidence="8" id="KW-1185">Reference proteome</keyword>
<feature type="compositionally biased region" description="Polar residues" evidence="5">
    <location>
        <begin position="103"/>
        <end position="121"/>
    </location>
</feature>
<feature type="domain" description="G-patch" evidence="6">
    <location>
        <begin position="857"/>
        <end position="904"/>
    </location>
</feature>
<evidence type="ECO:0000259" key="6">
    <source>
        <dbReference type="PROSITE" id="PS50174"/>
    </source>
</evidence>
<keyword evidence="3" id="KW-0508">mRNA splicing</keyword>
<feature type="region of interest" description="Disordered" evidence="5">
    <location>
        <begin position="879"/>
        <end position="912"/>
    </location>
</feature>
<dbReference type="PANTHER" id="PTHR23340:SF0">
    <property type="entry name" value="SURP AND G-PATCH DOMAIN-CONTAINING PROTEIN 1 ISOFORM X1"/>
    <property type="match status" value="1"/>
</dbReference>
<dbReference type="PANTHER" id="PTHR23340">
    <property type="entry name" value="ARGININE/SERINE RICH SPLICING FACTOR SF4/14"/>
    <property type="match status" value="1"/>
</dbReference>
<evidence type="ECO:0000313" key="8">
    <source>
        <dbReference type="Proteomes" id="UP000235965"/>
    </source>
</evidence>
<comment type="subcellular location">
    <subcellularLocation>
        <location evidence="1">Nucleus</location>
    </subcellularLocation>
</comment>
<proteinExistence type="predicted"/>
<feature type="compositionally biased region" description="Low complexity" evidence="5">
    <location>
        <begin position="62"/>
        <end position="78"/>
    </location>
</feature>
<protein>
    <recommendedName>
        <fullName evidence="6">G-patch domain-containing protein</fullName>
    </recommendedName>
</protein>
<evidence type="ECO:0000256" key="4">
    <source>
        <dbReference type="ARBA" id="ARBA00023242"/>
    </source>
</evidence>
<feature type="compositionally biased region" description="Basic and acidic residues" evidence="5">
    <location>
        <begin position="902"/>
        <end position="912"/>
    </location>
</feature>
<feature type="compositionally biased region" description="Polar residues" evidence="5">
    <location>
        <begin position="237"/>
        <end position="255"/>
    </location>
</feature>
<evidence type="ECO:0000313" key="7">
    <source>
        <dbReference type="EMBL" id="PNF14629.1"/>
    </source>
</evidence>
<name>A0A2J7PE73_9NEOP</name>
<dbReference type="PROSITE" id="PS50174">
    <property type="entry name" value="G_PATCH"/>
    <property type="match status" value="1"/>
</dbReference>
<feature type="region of interest" description="Disordered" evidence="5">
    <location>
        <begin position="134"/>
        <end position="315"/>
    </location>
</feature>
<dbReference type="InterPro" id="IPR040169">
    <property type="entry name" value="SUGP1/2"/>
</dbReference>
<feature type="compositionally biased region" description="Basic and acidic residues" evidence="5">
    <location>
        <begin position="92"/>
        <end position="101"/>
    </location>
</feature>
<dbReference type="GO" id="GO:0005654">
    <property type="term" value="C:nucleoplasm"/>
    <property type="evidence" value="ECO:0007669"/>
    <property type="project" value="TreeGrafter"/>
</dbReference>
<feature type="region of interest" description="Disordered" evidence="5">
    <location>
        <begin position="1"/>
        <end position="121"/>
    </location>
</feature>
<feature type="region of interest" description="Disordered" evidence="5">
    <location>
        <begin position="350"/>
        <end position="371"/>
    </location>
</feature>
<reference evidence="7 8" key="1">
    <citation type="submission" date="2017-12" db="EMBL/GenBank/DDBJ databases">
        <title>Hemimetabolous genomes reveal molecular basis of termite eusociality.</title>
        <authorList>
            <person name="Harrison M.C."/>
            <person name="Jongepier E."/>
            <person name="Robertson H.M."/>
            <person name="Arning N."/>
            <person name="Bitard-Feildel T."/>
            <person name="Chao H."/>
            <person name="Childers C.P."/>
            <person name="Dinh H."/>
            <person name="Doddapaneni H."/>
            <person name="Dugan S."/>
            <person name="Gowin J."/>
            <person name="Greiner C."/>
            <person name="Han Y."/>
            <person name="Hu H."/>
            <person name="Hughes D.S.T."/>
            <person name="Huylmans A.-K."/>
            <person name="Kemena C."/>
            <person name="Kremer L.P.M."/>
            <person name="Lee S.L."/>
            <person name="Lopez-Ezquerra A."/>
            <person name="Mallet L."/>
            <person name="Monroy-Kuhn J.M."/>
            <person name="Moser A."/>
            <person name="Murali S.C."/>
            <person name="Muzny D.M."/>
            <person name="Otani S."/>
            <person name="Piulachs M.-D."/>
            <person name="Poelchau M."/>
            <person name="Qu J."/>
            <person name="Schaub F."/>
            <person name="Wada-Katsumata A."/>
            <person name="Worley K.C."/>
            <person name="Xie Q."/>
            <person name="Ylla G."/>
            <person name="Poulsen M."/>
            <person name="Gibbs R.A."/>
            <person name="Schal C."/>
            <person name="Richards S."/>
            <person name="Belles X."/>
            <person name="Korb J."/>
            <person name="Bornberg-Bauer E."/>
        </authorList>
    </citation>
    <scope>NUCLEOTIDE SEQUENCE [LARGE SCALE GENOMIC DNA]</scope>
    <source>
        <tissue evidence="7">Whole body</tissue>
    </source>
</reference>
<dbReference type="SUPFAM" id="SSF109905">
    <property type="entry name" value="Surp module (SWAP domain)"/>
    <property type="match status" value="1"/>
</dbReference>
<dbReference type="Pfam" id="PF01585">
    <property type="entry name" value="G-patch"/>
    <property type="match status" value="1"/>
</dbReference>
<feature type="compositionally biased region" description="Basic and acidic residues" evidence="5">
    <location>
        <begin position="186"/>
        <end position="199"/>
    </location>
</feature>
<dbReference type="OrthoDB" id="4822at2759"/>
<feature type="region of interest" description="Disordered" evidence="5">
    <location>
        <begin position="485"/>
        <end position="509"/>
    </location>
</feature>
<dbReference type="AlphaFoldDB" id="A0A2J7PE73"/>
<evidence type="ECO:0000256" key="5">
    <source>
        <dbReference type="SAM" id="MobiDB-lite"/>
    </source>
</evidence>
<sequence>MAYRGIRGSDPFASKTTRNERFAQMSKQEQLIEQKKREIQEKLEDQKKKETEEALKKLQGVSGNCRSGPGNRSNSNSGQHKVNRKPFWKSNQDQRWKRDSSQSEDTNSSKVPGSVNIFSNDGSFLDQFKKLSGVKEVKSKKGDDVSVTNSNVSTDTKCSASAPATSAYHKHASDTDWGTWGPPTEKQAEKEEAHGEGAELHTSQDQQGNEDRNQDQDQDTDHKNEDLRNSERLGTSHWFQQKHISSGSWQQQGRNDTGAAWRGQDSPSPPSCCSSTTAPNRSSSPYSPSSATVENKEAVPPINITSTSKGPVQYSVPSIRPSPIMPLLNPPQHQFITYSSPPPPLHSIPPPSPMQPHTIPTPPPLASTLSIHPASTPVIPAIPQPPPTMQHPLPSLQPSSQSLPPHLMQHPPPLLQHHAVPLPGVLQTQALGPTPLPTLMAPLLQHPLPPLRLPPAASAPACPQPAAVPSICTSSGTGVSPAAMGVVQARGPNGGQSSDAPADPAADEARNHLARTVAQCGDDIEQIILVRNPDDPSLWFLSDKECPAYLQYRQLVEKFRMEMKSTSICEDASNSEVKDEPTACVKQEQDEYAPLSFQPESSSVITASTKREHPDDMTPVKQENARSSRKDQEDDNSHHSEVSGKQSGDESDEGEANVRPRRKRRSRWAPETEKMPVLLGTAMAETGAATTIPQEIVQPVPAVISGAAPAGTAQLLSKVTRTDPALIQYAAQAFGTVNLSEEDWKKAEDHYKINLLYQDMLRKRQELERLQRAGKFKYEYDSDEETDGGTWEHRLRLQEMEATQRWAEELTEKAKGKHHIGDFLPPDELERFLEKYNALKEGREPDLSDYKEFKLKEDNIGFQMLQKLGWTEGQGLGSEGHGIVDPVNKASSRPENQGLGVERPDDVSHGDDEYDAYRKRMMLAYRFRPNPLNNPRRPYY</sequence>
<feature type="compositionally biased region" description="Basic and acidic residues" evidence="5">
    <location>
        <begin position="609"/>
        <end position="642"/>
    </location>
</feature>
<dbReference type="InterPro" id="IPR000061">
    <property type="entry name" value="Surp"/>
</dbReference>
<accession>A0A2J7PE73</accession>
<dbReference type="EMBL" id="NEVH01026108">
    <property type="protein sequence ID" value="PNF14629.1"/>
    <property type="molecule type" value="Genomic_DNA"/>
</dbReference>
<keyword evidence="2" id="KW-0507">mRNA processing</keyword>
<feature type="compositionally biased region" description="Pro residues" evidence="5">
    <location>
        <begin position="350"/>
        <end position="365"/>
    </location>
</feature>
<feature type="region of interest" description="Disordered" evidence="5">
    <location>
        <begin position="591"/>
        <end position="677"/>
    </location>
</feature>